<dbReference type="InterPro" id="IPR015943">
    <property type="entry name" value="WD40/YVTN_repeat-like_dom_sf"/>
</dbReference>
<dbReference type="Proteomes" id="UP001249851">
    <property type="component" value="Unassembled WGS sequence"/>
</dbReference>
<reference evidence="5" key="1">
    <citation type="journal article" date="2023" name="G3 (Bethesda)">
        <title>Whole genome assembly and annotation of the endangered Caribbean coral Acropora cervicornis.</title>
        <authorList>
            <person name="Selwyn J.D."/>
            <person name="Vollmer S.V."/>
        </authorList>
    </citation>
    <scope>NUCLEOTIDE SEQUENCE</scope>
    <source>
        <strain evidence="5">K2</strain>
    </source>
</reference>
<dbReference type="EMBL" id="JARQWQ010000023">
    <property type="protein sequence ID" value="KAK2564056.1"/>
    <property type="molecule type" value="Genomic_DNA"/>
</dbReference>
<keyword evidence="5" id="KW-0808">Transferase</keyword>
<comment type="caution">
    <text evidence="5">The sequence shown here is derived from an EMBL/GenBank/DDBJ whole genome shotgun (WGS) entry which is preliminary data.</text>
</comment>
<evidence type="ECO:0000256" key="1">
    <source>
        <dbReference type="ARBA" id="ARBA00022574"/>
    </source>
</evidence>
<dbReference type="GO" id="GO:0061685">
    <property type="term" value="F:diphthine methylesterase activity"/>
    <property type="evidence" value="ECO:0007669"/>
    <property type="project" value="TreeGrafter"/>
</dbReference>
<keyword evidence="6" id="KW-1185">Reference proteome</keyword>
<evidence type="ECO:0000313" key="5">
    <source>
        <dbReference type="EMBL" id="KAK2564056.1"/>
    </source>
</evidence>
<dbReference type="GO" id="GO:0005737">
    <property type="term" value="C:cytoplasm"/>
    <property type="evidence" value="ECO:0007669"/>
    <property type="project" value="TreeGrafter"/>
</dbReference>
<keyword evidence="5" id="KW-0489">Methyltransferase</keyword>
<proteinExistence type="predicted"/>
<keyword evidence="2" id="KW-0677">Repeat</keyword>
<evidence type="ECO:0000256" key="3">
    <source>
        <dbReference type="ARBA" id="ARBA00043952"/>
    </source>
</evidence>
<dbReference type="GO" id="GO:0017183">
    <property type="term" value="P:protein histidyl modification to diphthamide"/>
    <property type="evidence" value="ECO:0007669"/>
    <property type="project" value="TreeGrafter"/>
</dbReference>
<comment type="pathway">
    <text evidence="3">Protein modification.</text>
</comment>
<keyword evidence="1" id="KW-0853">WD repeat</keyword>
<evidence type="ECO:0000256" key="2">
    <source>
        <dbReference type="ARBA" id="ARBA00022737"/>
    </source>
</evidence>
<accession>A0AAD9QMN1</accession>
<dbReference type="PANTHER" id="PTHR46042:SF1">
    <property type="entry name" value="DIPHTHINE METHYLTRANSFERASE"/>
    <property type="match status" value="1"/>
</dbReference>
<reference evidence="5" key="2">
    <citation type="journal article" date="2023" name="Science">
        <title>Genomic signatures of disease resistance in endangered staghorn corals.</title>
        <authorList>
            <person name="Vollmer S.V."/>
            <person name="Selwyn J.D."/>
            <person name="Despard B.A."/>
            <person name="Roesel C.L."/>
        </authorList>
    </citation>
    <scope>NUCLEOTIDE SEQUENCE</scope>
    <source>
        <strain evidence="5">K2</strain>
    </source>
</reference>
<dbReference type="GO" id="GO:0008168">
    <property type="term" value="F:methyltransferase activity"/>
    <property type="evidence" value="ECO:0007669"/>
    <property type="project" value="UniProtKB-KW"/>
</dbReference>
<gene>
    <name evidence="5" type="ORF">P5673_012274</name>
</gene>
<dbReference type="InterPro" id="IPR036322">
    <property type="entry name" value="WD40_repeat_dom_sf"/>
</dbReference>
<protein>
    <submittedName>
        <fullName evidence="5">Diphthine methyltransferase</fullName>
    </submittedName>
</protein>
<feature type="compositionally biased region" description="Basic and acidic residues" evidence="4">
    <location>
        <begin position="343"/>
        <end position="352"/>
    </location>
</feature>
<dbReference type="AlphaFoldDB" id="A0AAD9QMN1"/>
<dbReference type="Gene3D" id="2.130.10.10">
    <property type="entry name" value="YVTN repeat-like/Quinoprotein amine dehydrogenase"/>
    <property type="match status" value="1"/>
</dbReference>
<dbReference type="PANTHER" id="PTHR46042">
    <property type="entry name" value="DIPHTHINE METHYLTRANSFERASE"/>
    <property type="match status" value="1"/>
</dbReference>
<organism evidence="5 6">
    <name type="scientific">Acropora cervicornis</name>
    <name type="common">Staghorn coral</name>
    <dbReference type="NCBI Taxonomy" id="6130"/>
    <lineage>
        <taxon>Eukaryota</taxon>
        <taxon>Metazoa</taxon>
        <taxon>Cnidaria</taxon>
        <taxon>Anthozoa</taxon>
        <taxon>Hexacorallia</taxon>
        <taxon>Scleractinia</taxon>
        <taxon>Astrocoeniina</taxon>
        <taxon>Acroporidae</taxon>
        <taxon>Acropora</taxon>
    </lineage>
</organism>
<feature type="region of interest" description="Disordered" evidence="4">
    <location>
        <begin position="289"/>
        <end position="352"/>
    </location>
</feature>
<evidence type="ECO:0000313" key="6">
    <source>
        <dbReference type="Proteomes" id="UP001249851"/>
    </source>
</evidence>
<dbReference type="Pfam" id="PF01391">
    <property type="entry name" value="Collagen"/>
    <property type="match status" value="1"/>
</dbReference>
<dbReference type="GO" id="GO:0032259">
    <property type="term" value="P:methylation"/>
    <property type="evidence" value="ECO:0007669"/>
    <property type="project" value="UniProtKB-KW"/>
</dbReference>
<evidence type="ECO:0000256" key="4">
    <source>
        <dbReference type="SAM" id="MobiDB-lite"/>
    </source>
</evidence>
<sequence length="476" mass="52522">MSTDRSRTICSIDTGYCADTVEWCPCQDFESYLVCGTYQLIEKNGPENDHTASSCASDESIASSSMRVGNIQLYYLDETLGRLEKIQTLNTGGILDTKWLPTFLAGCPVLGCVTSNGEKLNETMSLFVSADNLCLSLDWSPEHEKSQVAVSDSAGQISLCQLGEGSSNLQQISQWRAHQYEAWITAFDAWNSAVVYSGGDDCLFRGWDIRTNCQKPTFTSKRHDMGVSSIQCNVKHEYIMATGRLMIILKIKSRGNGLSVILRIPGYPGPRGPEGPPGRTGLEGNPGIKGFPGESGARGPRGWIGRPGDLGRDGVNGVPGWKGKDGKRGSRGAVGYSGLPGADGRKGESGHRGEPGGFSNLWYCNCEWNVPTQVFHSSKTSRVIFSFNDTTSRFRNLASVHGYFHVQAISPITYVLHIGVFKYKELSKLESETFSGVTSNLNAYGRWRCHLQIRIEKRAAYYRWDFRYGEISLTMW</sequence>
<dbReference type="InterPro" id="IPR008160">
    <property type="entry name" value="Collagen"/>
</dbReference>
<dbReference type="InterPro" id="IPR052415">
    <property type="entry name" value="Diphthine_MTase"/>
</dbReference>
<dbReference type="SUPFAM" id="SSF50978">
    <property type="entry name" value="WD40 repeat-like"/>
    <property type="match status" value="1"/>
</dbReference>
<name>A0AAD9QMN1_ACRCE</name>